<gene>
    <name evidence="1" type="ORF">D5018_09065</name>
</gene>
<protein>
    <submittedName>
        <fullName evidence="1">Uncharacterized protein</fullName>
    </submittedName>
</protein>
<organism evidence="1 2">
    <name type="scientific">Parashewanella curva</name>
    <dbReference type="NCBI Taxonomy" id="2338552"/>
    <lineage>
        <taxon>Bacteria</taxon>
        <taxon>Pseudomonadati</taxon>
        <taxon>Pseudomonadota</taxon>
        <taxon>Gammaproteobacteria</taxon>
        <taxon>Alteromonadales</taxon>
        <taxon>Shewanellaceae</taxon>
        <taxon>Parashewanella</taxon>
    </lineage>
</organism>
<dbReference type="EMBL" id="QZEI01000022">
    <property type="protein sequence ID" value="RLV60052.1"/>
    <property type="molecule type" value="Genomic_DNA"/>
</dbReference>
<reference evidence="1 2" key="1">
    <citation type="submission" date="2018-09" db="EMBL/GenBank/DDBJ databases">
        <title>Phylogeny of the Shewanellaceae, and recommendation for two new genera, Pseudoshewanella and Parashewanella.</title>
        <authorList>
            <person name="Wang G."/>
        </authorList>
    </citation>
    <scope>NUCLEOTIDE SEQUENCE [LARGE SCALE GENOMIC DNA]</scope>
    <source>
        <strain evidence="1 2">C51</strain>
    </source>
</reference>
<dbReference type="Proteomes" id="UP000281474">
    <property type="component" value="Unassembled WGS sequence"/>
</dbReference>
<evidence type="ECO:0000313" key="2">
    <source>
        <dbReference type="Proteomes" id="UP000281474"/>
    </source>
</evidence>
<name>A0A3L8Q0Y1_9GAMM</name>
<comment type="caution">
    <text evidence="1">The sequence shown here is derived from an EMBL/GenBank/DDBJ whole genome shotgun (WGS) entry which is preliminary data.</text>
</comment>
<dbReference type="AlphaFoldDB" id="A0A3L8Q0Y1"/>
<accession>A0A3L8Q0Y1</accession>
<proteinExistence type="predicted"/>
<keyword evidence="2" id="KW-1185">Reference proteome</keyword>
<sequence length="313" mass="35496">MQPAMNGLALQVAQRKIKQSQILLKINGHQYRLDLFLSRREVKVLHMDFHTENNAFTTVQAEKDYIVKNLFRFIEKAEEFILNQKLQQFKTLQSSAEPSLKPASARLTSVHRSISEPLSRGGADKDGTKNSVFHIDIAEWNKHKKEAKARQTVSQPTTPKVTVSATQYAKYVVGFGCSQQVTKHDPFDWDNELNWGVLQNEKKAQLKYSSIEKSEDKTLTEDLDEQYPHVSSDSPCGSPELGYLFCSQLAMDGNPVEMVETKPVTLAQGKDIHKEPNLKGFAQEPSTSIPVRTKTDIRAVRREKNLFKGLMFS</sequence>
<evidence type="ECO:0000313" key="1">
    <source>
        <dbReference type="EMBL" id="RLV60052.1"/>
    </source>
</evidence>